<dbReference type="Proteomes" id="UP000386466">
    <property type="component" value="Unassembled WGS sequence"/>
</dbReference>
<dbReference type="AlphaFoldDB" id="A0A485MGY7"/>
<comment type="cofactor">
    <cofactor evidence="1">
        <name>pyridoxal 5'-phosphate</name>
        <dbReference type="ChEBI" id="CHEBI:597326"/>
    </cofactor>
</comment>
<dbReference type="InterPro" id="IPR000796">
    <property type="entry name" value="Asp_trans"/>
</dbReference>
<evidence type="ECO:0000256" key="1">
    <source>
        <dbReference type="ARBA" id="ARBA00001933"/>
    </source>
</evidence>
<comment type="subunit">
    <text evidence="2">Homodimer.</text>
</comment>
<evidence type="ECO:0000313" key="15">
    <source>
        <dbReference type="EMBL" id="VFV20130.1"/>
    </source>
</evidence>
<keyword evidence="5" id="KW-0663">Pyridoxal phosphate</keyword>
<evidence type="ECO:0000256" key="12">
    <source>
        <dbReference type="ARBA" id="ARBA00042867"/>
    </source>
</evidence>
<gene>
    <name evidence="15" type="ORF">LYPA_23C012060</name>
</gene>
<evidence type="ECO:0000256" key="13">
    <source>
        <dbReference type="ARBA" id="ARBA00042891"/>
    </source>
</evidence>
<evidence type="ECO:0000256" key="9">
    <source>
        <dbReference type="ARBA" id="ARBA00041432"/>
    </source>
</evidence>
<evidence type="ECO:0000313" key="16">
    <source>
        <dbReference type="Proteomes" id="UP000386466"/>
    </source>
</evidence>
<dbReference type="PANTHER" id="PTHR11879">
    <property type="entry name" value="ASPARTATE AMINOTRANSFERASE"/>
    <property type="match status" value="1"/>
</dbReference>
<keyword evidence="4 15" id="KW-0808">Transferase</keyword>
<evidence type="ECO:0000256" key="8">
    <source>
        <dbReference type="ARBA" id="ARBA00041257"/>
    </source>
</evidence>
<evidence type="ECO:0000256" key="2">
    <source>
        <dbReference type="ARBA" id="ARBA00011738"/>
    </source>
</evidence>
<evidence type="ECO:0000256" key="11">
    <source>
        <dbReference type="ARBA" id="ARBA00041887"/>
    </source>
</evidence>
<evidence type="ECO:0000256" key="10">
    <source>
        <dbReference type="ARBA" id="ARBA00041746"/>
    </source>
</evidence>
<sequence length="112" mass="12382">VQKAKAQITAKKFDKEYLSIAGFGKFCKASAELALSENNEVLKSSWYVTIQTISENAALMIGASFLKRFFKLSQDVFLPNHLGEITHPSSGMLVCNYMIINTKAPRHAAVTL</sequence>
<dbReference type="GO" id="GO:0004069">
    <property type="term" value="F:L-aspartate:2-oxoglutarate aminotransferase activity"/>
    <property type="evidence" value="ECO:0007669"/>
    <property type="project" value="UniProtKB-EC"/>
</dbReference>
<dbReference type="SUPFAM" id="SSF53383">
    <property type="entry name" value="PLP-dependent transferases"/>
    <property type="match status" value="1"/>
</dbReference>
<evidence type="ECO:0000256" key="6">
    <source>
        <dbReference type="ARBA" id="ARBA00037556"/>
    </source>
</evidence>
<accession>A0A485MGY7</accession>
<proteinExistence type="predicted"/>
<feature type="non-terminal residue" evidence="15">
    <location>
        <position position="1"/>
    </location>
</feature>
<evidence type="ECO:0000256" key="5">
    <source>
        <dbReference type="ARBA" id="ARBA00022898"/>
    </source>
</evidence>
<comment type="function">
    <text evidence="6">Catalyzes the irreversible transamination of the L-tryptophan metabolite L-kynurenine to form kynurenic acid (KA). As a member of the malate-aspartate shuttle, it has a key role in the intracellular NAD(H) redox balance. Is important for metabolite exchange between mitochondria and cytosol, and for amino acid metabolism. Facilitates cellular uptake of long-chain free fatty acids.</text>
</comment>
<dbReference type="InterPro" id="IPR015421">
    <property type="entry name" value="PyrdxlP-dep_Trfase_major"/>
</dbReference>
<reference evidence="15 16" key="1">
    <citation type="submission" date="2019-01" db="EMBL/GenBank/DDBJ databases">
        <authorList>
            <person name="Alioto T."/>
            <person name="Alioto T."/>
        </authorList>
    </citation>
    <scope>NUCLEOTIDE SEQUENCE [LARGE SCALE GENOMIC DNA]</scope>
</reference>
<keyword evidence="16" id="KW-1185">Reference proteome</keyword>
<dbReference type="InterPro" id="IPR015424">
    <property type="entry name" value="PyrdxlP-dep_Trfase"/>
</dbReference>
<organism evidence="15 16">
    <name type="scientific">Lynx pardinus</name>
    <name type="common">Iberian lynx</name>
    <name type="synonym">Felis pardina</name>
    <dbReference type="NCBI Taxonomy" id="191816"/>
    <lineage>
        <taxon>Eukaryota</taxon>
        <taxon>Metazoa</taxon>
        <taxon>Chordata</taxon>
        <taxon>Craniata</taxon>
        <taxon>Vertebrata</taxon>
        <taxon>Euteleostomi</taxon>
        <taxon>Mammalia</taxon>
        <taxon>Eutheria</taxon>
        <taxon>Laurasiatheria</taxon>
        <taxon>Carnivora</taxon>
        <taxon>Feliformia</taxon>
        <taxon>Felidae</taxon>
        <taxon>Felinae</taxon>
        <taxon>Lynx</taxon>
    </lineage>
</organism>
<dbReference type="Gene3D" id="3.40.640.10">
    <property type="entry name" value="Type I PLP-dependent aspartate aminotransferase-like (Major domain)"/>
    <property type="match status" value="1"/>
</dbReference>
<name>A0A485MGY7_LYNPA</name>
<evidence type="ECO:0000256" key="7">
    <source>
        <dbReference type="ARBA" id="ARBA00040891"/>
    </source>
</evidence>
<dbReference type="EMBL" id="CAAGRJ010002181">
    <property type="protein sequence ID" value="VFV20130.1"/>
    <property type="molecule type" value="Genomic_DNA"/>
</dbReference>
<evidence type="ECO:0000256" key="4">
    <source>
        <dbReference type="ARBA" id="ARBA00022679"/>
    </source>
</evidence>
<keyword evidence="3 15" id="KW-0032">Aminotransferase</keyword>
<dbReference type="GO" id="GO:0006533">
    <property type="term" value="P:L-aspartate catabolic process"/>
    <property type="evidence" value="ECO:0007669"/>
    <property type="project" value="TreeGrafter"/>
</dbReference>
<dbReference type="PANTHER" id="PTHR11879:SF22">
    <property type="entry name" value="ASPARTATE AMINOTRANSFERASE, MITOCHONDRIAL"/>
    <property type="match status" value="1"/>
</dbReference>
<evidence type="ECO:0000256" key="14">
    <source>
        <dbReference type="ARBA" id="ARBA00043057"/>
    </source>
</evidence>
<dbReference type="GO" id="GO:0005739">
    <property type="term" value="C:mitochondrion"/>
    <property type="evidence" value="ECO:0007669"/>
    <property type="project" value="TreeGrafter"/>
</dbReference>
<evidence type="ECO:0000256" key="3">
    <source>
        <dbReference type="ARBA" id="ARBA00022576"/>
    </source>
</evidence>
<protein>
    <recommendedName>
        <fullName evidence="7">Aspartate aminotransferase, mitochondrial</fullName>
    </recommendedName>
    <alternativeName>
        <fullName evidence="9">Fatty acid-binding protein</fullName>
    </alternativeName>
    <alternativeName>
        <fullName evidence="14">Glutamate oxaloacetate transaminase 2</fullName>
    </alternativeName>
    <alternativeName>
        <fullName evidence="8">Kynurenine aminotransferase 4</fullName>
    </alternativeName>
    <alternativeName>
        <fullName evidence="13">Kynurenine aminotransferase IV</fullName>
    </alternativeName>
    <alternativeName>
        <fullName evidence="12">Kynurenine--oxoglutarate transaminase 4</fullName>
    </alternativeName>
    <alternativeName>
        <fullName evidence="10">Kynurenine--oxoglutarate transaminase IV</fullName>
    </alternativeName>
    <alternativeName>
        <fullName evidence="11">Plasma membrane-associated fatty acid-binding protein</fullName>
    </alternativeName>
</protein>